<dbReference type="RefSeq" id="WP_186559498.1">
    <property type="nucleotide sequence ID" value="NZ_JACNMF010000001.1"/>
</dbReference>
<name>A0A923KKC5_9FLAO</name>
<evidence type="ECO:0008006" key="4">
    <source>
        <dbReference type="Google" id="ProtNLM"/>
    </source>
</evidence>
<gene>
    <name evidence="2" type="ORF">H7U19_04765</name>
</gene>
<dbReference type="Proteomes" id="UP000656244">
    <property type="component" value="Unassembled WGS sequence"/>
</dbReference>
<keyword evidence="3" id="KW-1185">Reference proteome</keyword>
<feature type="chain" id="PRO_5037135941" description="DUF4843 domain-containing protein" evidence="1">
    <location>
        <begin position="24"/>
        <end position="184"/>
    </location>
</feature>
<sequence>MSALLKFSSVYCLLLLLASCSRGGSPNTIVVLSELEAAISFDANCTTNINFEDFDHNVYGYRADALFTVPSIQTGGHSTLDESTDLGFNLFIDINDLNKTSYTVTNGGIITGTAYVFYKVGGVGGEEFTSTGTSGTLEVERLTLDEDKDKVLVLKATLNNVEIANINDPSKIRCVNNFKIEFYR</sequence>
<feature type="signal peptide" evidence="1">
    <location>
        <begin position="1"/>
        <end position="23"/>
    </location>
</feature>
<reference evidence="2" key="1">
    <citation type="submission" date="2020-08" db="EMBL/GenBank/DDBJ databases">
        <title>Hyunsoonleella sp. strain SJ7 genome sequencing and assembly.</title>
        <authorList>
            <person name="Kim I."/>
        </authorList>
    </citation>
    <scope>NUCLEOTIDE SEQUENCE</scope>
    <source>
        <strain evidence="2">SJ7</strain>
    </source>
</reference>
<dbReference type="AlphaFoldDB" id="A0A923KKC5"/>
<evidence type="ECO:0000256" key="1">
    <source>
        <dbReference type="SAM" id="SignalP"/>
    </source>
</evidence>
<evidence type="ECO:0000313" key="2">
    <source>
        <dbReference type="EMBL" id="MBC3757703.1"/>
    </source>
</evidence>
<proteinExistence type="predicted"/>
<comment type="caution">
    <text evidence="2">The sequence shown here is derived from an EMBL/GenBank/DDBJ whole genome shotgun (WGS) entry which is preliminary data.</text>
</comment>
<evidence type="ECO:0000313" key="3">
    <source>
        <dbReference type="Proteomes" id="UP000656244"/>
    </source>
</evidence>
<keyword evidence="1" id="KW-0732">Signal</keyword>
<protein>
    <recommendedName>
        <fullName evidence="4">DUF4843 domain-containing protein</fullName>
    </recommendedName>
</protein>
<dbReference type="EMBL" id="JACNMF010000001">
    <property type="protein sequence ID" value="MBC3757703.1"/>
    <property type="molecule type" value="Genomic_DNA"/>
</dbReference>
<accession>A0A923KKC5</accession>
<dbReference type="PROSITE" id="PS51257">
    <property type="entry name" value="PROKAR_LIPOPROTEIN"/>
    <property type="match status" value="1"/>
</dbReference>
<organism evidence="2 3">
    <name type="scientific">Hyunsoonleella aquatilis</name>
    <dbReference type="NCBI Taxonomy" id="2762758"/>
    <lineage>
        <taxon>Bacteria</taxon>
        <taxon>Pseudomonadati</taxon>
        <taxon>Bacteroidota</taxon>
        <taxon>Flavobacteriia</taxon>
        <taxon>Flavobacteriales</taxon>
        <taxon>Flavobacteriaceae</taxon>
    </lineage>
</organism>